<gene>
    <name evidence="1" type="ORF">AXG93_4368s2390</name>
</gene>
<name>A0A176VY97_MARPO</name>
<organism evidence="1 2">
    <name type="scientific">Marchantia polymorpha subsp. ruderalis</name>
    <dbReference type="NCBI Taxonomy" id="1480154"/>
    <lineage>
        <taxon>Eukaryota</taxon>
        <taxon>Viridiplantae</taxon>
        <taxon>Streptophyta</taxon>
        <taxon>Embryophyta</taxon>
        <taxon>Marchantiophyta</taxon>
        <taxon>Marchantiopsida</taxon>
        <taxon>Marchantiidae</taxon>
        <taxon>Marchantiales</taxon>
        <taxon>Marchantiaceae</taxon>
        <taxon>Marchantia</taxon>
    </lineage>
</organism>
<sequence length="234" mass="26081">MDQWSLSYEVMKLRPCFPKSLVQYSAEGIRPSVLESSELPTKDFRRRIPIEVKDGATRERNLNGVTFNSHKLALPMRQQTILAGATANVRARKKMKVRRLIIVDDSNTEGSVVASQGRLTSAEWAELEADVARTKRKLETEETQSGGINATDVLCKKLVPLLCYLDEKLEKYAGSCDVGSYVKLVRNMTCVKVAAATMTAEQVESLTIERVATKALLEEKKKRLQGSELDCATL</sequence>
<keyword evidence="2" id="KW-1185">Reference proteome</keyword>
<dbReference type="Proteomes" id="UP000077202">
    <property type="component" value="Unassembled WGS sequence"/>
</dbReference>
<reference evidence="1" key="1">
    <citation type="submission" date="2016-03" db="EMBL/GenBank/DDBJ databases">
        <title>Mechanisms controlling the formation of the plant cell surface in tip-growing cells are functionally conserved among land plants.</title>
        <authorList>
            <person name="Honkanen S."/>
            <person name="Jones V.A."/>
            <person name="Morieri G."/>
            <person name="Champion C."/>
            <person name="Hetherington A.J."/>
            <person name="Kelly S."/>
            <person name="Saint-Marcoux D."/>
            <person name="Proust H."/>
            <person name="Prescott H."/>
            <person name="Dolan L."/>
        </authorList>
    </citation>
    <scope>NUCLEOTIDE SEQUENCE [LARGE SCALE GENOMIC DNA]</scope>
    <source>
        <tissue evidence="1">Whole gametophyte</tissue>
    </source>
</reference>
<evidence type="ECO:0000313" key="2">
    <source>
        <dbReference type="Proteomes" id="UP000077202"/>
    </source>
</evidence>
<protein>
    <submittedName>
        <fullName evidence="1">Uncharacterized protein</fullName>
    </submittedName>
</protein>
<dbReference type="EMBL" id="LVLJ01002295">
    <property type="protein sequence ID" value="OAE25778.1"/>
    <property type="molecule type" value="Genomic_DNA"/>
</dbReference>
<accession>A0A176VY97</accession>
<dbReference type="AlphaFoldDB" id="A0A176VY97"/>
<evidence type="ECO:0000313" key="1">
    <source>
        <dbReference type="EMBL" id="OAE25778.1"/>
    </source>
</evidence>
<comment type="caution">
    <text evidence="1">The sequence shown here is derived from an EMBL/GenBank/DDBJ whole genome shotgun (WGS) entry which is preliminary data.</text>
</comment>
<proteinExistence type="predicted"/>